<dbReference type="PROSITE" id="PS50928">
    <property type="entry name" value="ABC_TM1"/>
    <property type="match status" value="1"/>
</dbReference>
<protein>
    <submittedName>
        <fullName evidence="10">Amino acid ABC transporter permease</fullName>
    </submittedName>
</protein>
<comment type="similarity">
    <text evidence="2">Belongs to the binding-protein-dependent transport system permease family. HisMQ subfamily.</text>
</comment>
<evidence type="ECO:0000256" key="2">
    <source>
        <dbReference type="ARBA" id="ARBA00010072"/>
    </source>
</evidence>
<evidence type="ECO:0000256" key="1">
    <source>
        <dbReference type="ARBA" id="ARBA00004429"/>
    </source>
</evidence>
<dbReference type="PANTHER" id="PTHR30614">
    <property type="entry name" value="MEMBRANE COMPONENT OF AMINO ACID ABC TRANSPORTER"/>
    <property type="match status" value="1"/>
</dbReference>
<name>A0A3D8PHM0_9RHOB</name>
<keyword evidence="5 8" id="KW-0812">Transmembrane</keyword>
<keyword evidence="11" id="KW-1185">Reference proteome</keyword>
<keyword evidence="3 8" id="KW-0813">Transport</keyword>
<dbReference type="InterPro" id="IPR000515">
    <property type="entry name" value="MetI-like"/>
</dbReference>
<comment type="subcellular location">
    <subcellularLocation>
        <location evidence="1">Cell inner membrane</location>
        <topology evidence="1">Multi-pass membrane protein</topology>
    </subcellularLocation>
    <subcellularLocation>
        <location evidence="8">Cell membrane</location>
        <topology evidence="8">Multi-pass membrane protein</topology>
    </subcellularLocation>
</comment>
<evidence type="ECO:0000256" key="8">
    <source>
        <dbReference type="RuleBase" id="RU363032"/>
    </source>
</evidence>
<evidence type="ECO:0000313" key="11">
    <source>
        <dbReference type="Proteomes" id="UP000256679"/>
    </source>
</evidence>
<proteinExistence type="inferred from homology"/>
<feature type="transmembrane region" description="Helical" evidence="8">
    <location>
        <begin position="12"/>
        <end position="37"/>
    </location>
</feature>
<keyword evidence="4" id="KW-1003">Cell membrane</keyword>
<sequence length="215" mass="23374">MNTVFLISMLQGLLGTVVLSALTFVFGGLAGFALALARISPLKPLRVGAQLYTQIVQGVPLLVLMGLCYFGPILAGYSAVPPLVAATMAMTFFASSYLGEMWYGALISVAKAQWEAAECLGLSRWQRMTRVVLPQALRIAIPPTVGFMVIIVKNTSVSSLVVGYSELTYNAKVINNATFQPFLYFGLSGLLYFLICYPLSLKARSMERKLNVANR</sequence>
<dbReference type="AlphaFoldDB" id="A0A3D8PHM0"/>
<organism evidence="10 11">
    <name type="scientific">Paracoccus thiocyanatus</name>
    <dbReference type="NCBI Taxonomy" id="34006"/>
    <lineage>
        <taxon>Bacteria</taxon>
        <taxon>Pseudomonadati</taxon>
        <taxon>Pseudomonadota</taxon>
        <taxon>Alphaproteobacteria</taxon>
        <taxon>Rhodobacterales</taxon>
        <taxon>Paracoccaceae</taxon>
        <taxon>Paracoccus</taxon>
    </lineage>
</organism>
<dbReference type="GO" id="GO:0043190">
    <property type="term" value="C:ATP-binding cassette (ABC) transporter complex"/>
    <property type="evidence" value="ECO:0007669"/>
    <property type="project" value="InterPro"/>
</dbReference>
<dbReference type="NCBIfam" id="TIGR01726">
    <property type="entry name" value="HEQRo_perm_3TM"/>
    <property type="match status" value="1"/>
</dbReference>
<feature type="transmembrane region" description="Helical" evidence="8">
    <location>
        <begin position="182"/>
        <end position="201"/>
    </location>
</feature>
<dbReference type="RefSeq" id="WP_115754265.1">
    <property type="nucleotide sequence ID" value="NZ_QFCQ01000003.1"/>
</dbReference>
<dbReference type="PANTHER" id="PTHR30614:SF34">
    <property type="entry name" value="BLR6398 PROTEIN"/>
    <property type="match status" value="1"/>
</dbReference>
<feature type="domain" description="ABC transmembrane type-1" evidence="9">
    <location>
        <begin position="13"/>
        <end position="203"/>
    </location>
</feature>
<evidence type="ECO:0000256" key="7">
    <source>
        <dbReference type="ARBA" id="ARBA00023136"/>
    </source>
</evidence>
<feature type="transmembrane region" description="Helical" evidence="8">
    <location>
        <begin position="58"/>
        <end position="77"/>
    </location>
</feature>
<evidence type="ECO:0000256" key="5">
    <source>
        <dbReference type="ARBA" id="ARBA00022692"/>
    </source>
</evidence>
<evidence type="ECO:0000256" key="3">
    <source>
        <dbReference type="ARBA" id="ARBA00022448"/>
    </source>
</evidence>
<evidence type="ECO:0000256" key="6">
    <source>
        <dbReference type="ARBA" id="ARBA00022989"/>
    </source>
</evidence>
<evidence type="ECO:0000259" key="9">
    <source>
        <dbReference type="PROSITE" id="PS50928"/>
    </source>
</evidence>
<dbReference type="GO" id="GO:0022857">
    <property type="term" value="F:transmembrane transporter activity"/>
    <property type="evidence" value="ECO:0007669"/>
    <property type="project" value="InterPro"/>
</dbReference>
<dbReference type="Proteomes" id="UP000256679">
    <property type="component" value="Unassembled WGS sequence"/>
</dbReference>
<dbReference type="CDD" id="cd06261">
    <property type="entry name" value="TM_PBP2"/>
    <property type="match status" value="1"/>
</dbReference>
<dbReference type="EMBL" id="QFCQ01000003">
    <property type="protein sequence ID" value="RDW14741.1"/>
    <property type="molecule type" value="Genomic_DNA"/>
</dbReference>
<dbReference type="Pfam" id="PF00528">
    <property type="entry name" value="BPD_transp_1"/>
    <property type="match status" value="1"/>
</dbReference>
<accession>A0A3D8PHM0</accession>
<dbReference type="GO" id="GO:0006865">
    <property type="term" value="P:amino acid transport"/>
    <property type="evidence" value="ECO:0007669"/>
    <property type="project" value="TreeGrafter"/>
</dbReference>
<evidence type="ECO:0000256" key="4">
    <source>
        <dbReference type="ARBA" id="ARBA00022475"/>
    </source>
</evidence>
<gene>
    <name evidence="10" type="ORF">DIE28_00985</name>
</gene>
<comment type="caution">
    <text evidence="10">The sequence shown here is derived from an EMBL/GenBank/DDBJ whole genome shotgun (WGS) entry which is preliminary data.</text>
</comment>
<reference evidence="10 11" key="1">
    <citation type="submission" date="2018-05" db="EMBL/GenBank/DDBJ databases">
        <title>Whole genome sequencing of Paracoccus thiocyanatus SST.</title>
        <authorList>
            <person name="Ghosh W."/>
            <person name="Rameez M.J."/>
            <person name="Roy C."/>
        </authorList>
    </citation>
    <scope>NUCLEOTIDE SEQUENCE [LARGE SCALE GENOMIC DNA]</scope>
    <source>
        <strain evidence="10 11">SST</strain>
    </source>
</reference>
<feature type="transmembrane region" description="Helical" evidence="8">
    <location>
        <begin position="83"/>
        <end position="110"/>
    </location>
</feature>
<dbReference type="SUPFAM" id="SSF161098">
    <property type="entry name" value="MetI-like"/>
    <property type="match status" value="1"/>
</dbReference>
<dbReference type="InterPro" id="IPR010065">
    <property type="entry name" value="AA_ABC_transptr_permease_3TM"/>
</dbReference>
<evidence type="ECO:0000313" key="10">
    <source>
        <dbReference type="EMBL" id="RDW14741.1"/>
    </source>
</evidence>
<keyword evidence="6 8" id="KW-1133">Transmembrane helix</keyword>
<keyword evidence="7 8" id="KW-0472">Membrane</keyword>
<dbReference type="InterPro" id="IPR043429">
    <property type="entry name" value="ArtM/GltK/GlnP/TcyL/YhdX-like"/>
</dbReference>
<dbReference type="Gene3D" id="1.10.3720.10">
    <property type="entry name" value="MetI-like"/>
    <property type="match status" value="1"/>
</dbReference>
<dbReference type="InterPro" id="IPR035906">
    <property type="entry name" value="MetI-like_sf"/>
</dbReference>